<dbReference type="EMBL" id="JAUMIT010000006">
    <property type="protein sequence ID" value="MDO3695547.1"/>
    <property type="molecule type" value="Genomic_DNA"/>
</dbReference>
<reference evidence="2" key="1">
    <citation type="submission" date="2023-07" db="EMBL/GenBank/DDBJ databases">
        <title>Wenyingzhuangia sp. chi5 genome sequencing and assembly.</title>
        <authorList>
            <person name="Park S."/>
        </authorList>
    </citation>
    <scope>NUCLEOTIDE SEQUENCE</scope>
    <source>
        <strain evidence="2">Chi5</strain>
    </source>
</reference>
<evidence type="ECO:0000313" key="3">
    <source>
        <dbReference type="Proteomes" id="UP001168642"/>
    </source>
</evidence>
<keyword evidence="1" id="KW-0812">Transmembrane</keyword>
<keyword evidence="1" id="KW-1133">Transmembrane helix</keyword>
<keyword evidence="3" id="KW-1185">Reference proteome</keyword>
<sequence length="130" mass="14974">MLKKFRNNVFIKILFGILGIHLFNISIDIPVLAPVNHSQELSFNNQDSIVAFLLEKVLDFENAIEEQETNETGDCKQKNNLNIELISARGTFFKTKLTRLKETKHKFHELIVQVTDGHIQLDTPPPKYNL</sequence>
<proteinExistence type="predicted"/>
<comment type="caution">
    <text evidence="2">The sequence shown here is derived from an EMBL/GenBank/DDBJ whole genome shotgun (WGS) entry which is preliminary data.</text>
</comment>
<accession>A0ABT8VUA3</accession>
<evidence type="ECO:0000256" key="1">
    <source>
        <dbReference type="SAM" id="Phobius"/>
    </source>
</evidence>
<protein>
    <submittedName>
        <fullName evidence="2">Uncharacterized protein</fullName>
    </submittedName>
</protein>
<evidence type="ECO:0000313" key="2">
    <source>
        <dbReference type="EMBL" id="MDO3695547.1"/>
    </source>
</evidence>
<feature type="transmembrane region" description="Helical" evidence="1">
    <location>
        <begin position="9"/>
        <end position="27"/>
    </location>
</feature>
<name>A0ABT8VUA3_9FLAO</name>
<gene>
    <name evidence="2" type="ORF">QVZ41_11920</name>
</gene>
<dbReference type="Proteomes" id="UP001168642">
    <property type="component" value="Unassembled WGS sequence"/>
</dbReference>
<dbReference type="RefSeq" id="WP_302884820.1">
    <property type="nucleotide sequence ID" value="NZ_JAUMIT010000006.1"/>
</dbReference>
<organism evidence="2 3">
    <name type="scientific">Wenyingzhuangia gilva</name>
    <dbReference type="NCBI Taxonomy" id="3057677"/>
    <lineage>
        <taxon>Bacteria</taxon>
        <taxon>Pseudomonadati</taxon>
        <taxon>Bacteroidota</taxon>
        <taxon>Flavobacteriia</taxon>
        <taxon>Flavobacteriales</taxon>
        <taxon>Flavobacteriaceae</taxon>
        <taxon>Wenyingzhuangia</taxon>
    </lineage>
</organism>
<keyword evidence="1" id="KW-0472">Membrane</keyword>